<gene>
    <name evidence="2" type="ORF">HRI_004047100</name>
</gene>
<sequence>MRIPVGRKKHSSGHRRRNADQERPPPQPPAPSYYQHPVLFCPTAPAPSYFQHPVVFGPAASTPHYQPTTSYFATIIIPNSVCSCAHQSSQPTPRVDPFRFTPHLVSEQKPTVKIYCKADPSYGLTIRHGKVVLAPSDEFDCFQHWYKDETFSSSVKDETGFPGFSLVNKATGGAIKHVGVSEVVQLVPLDPGHVEECILWRQSDEVRDGYKAIRMANNIRLNLDAFLGNRDASIFNGTGGFWTGAT</sequence>
<dbReference type="InterPro" id="IPR035992">
    <property type="entry name" value="Ricin_B-like_lectins"/>
</dbReference>
<evidence type="ECO:0000256" key="1">
    <source>
        <dbReference type="SAM" id="MobiDB-lite"/>
    </source>
</evidence>
<dbReference type="CDD" id="cd23431">
    <property type="entry name" value="beta-trefoil_Ricin_AtEULS3-like"/>
    <property type="match status" value="1"/>
</dbReference>
<proteinExistence type="predicted"/>
<name>A0A9W7J1L9_HIBTR</name>
<dbReference type="OrthoDB" id="7769065at2759"/>
<dbReference type="PANTHER" id="PTHR31257">
    <property type="entry name" value="RICIN B-LIKE LECTIN EULS3"/>
    <property type="match status" value="1"/>
</dbReference>
<keyword evidence="3" id="KW-1185">Reference proteome</keyword>
<feature type="compositionally biased region" description="Basic residues" evidence="1">
    <location>
        <begin position="1"/>
        <end position="17"/>
    </location>
</feature>
<dbReference type="InterPro" id="IPR040249">
    <property type="entry name" value="Ricin_B-like_lectin_EULS3-like"/>
</dbReference>
<comment type="caution">
    <text evidence="2">The sequence shown here is derived from an EMBL/GenBank/DDBJ whole genome shotgun (WGS) entry which is preliminary data.</text>
</comment>
<reference evidence="2" key="1">
    <citation type="submission" date="2023-05" db="EMBL/GenBank/DDBJ databases">
        <title>Genome and transcriptome analyses reveal genes involved in the formation of fine ridges on petal epidermal cells in Hibiscus trionum.</title>
        <authorList>
            <person name="Koshimizu S."/>
            <person name="Masuda S."/>
            <person name="Ishii T."/>
            <person name="Shirasu K."/>
            <person name="Hoshino A."/>
            <person name="Arita M."/>
        </authorList>
    </citation>
    <scope>NUCLEOTIDE SEQUENCE</scope>
    <source>
        <strain evidence="2">Hamamatsu line</strain>
    </source>
</reference>
<dbReference type="EMBL" id="BSYR01000037">
    <property type="protein sequence ID" value="GMJ03779.1"/>
    <property type="molecule type" value="Genomic_DNA"/>
</dbReference>
<dbReference type="SUPFAM" id="SSF50370">
    <property type="entry name" value="Ricin B-like lectins"/>
    <property type="match status" value="1"/>
</dbReference>
<dbReference type="AlphaFoldDB" id="A0A9W7J1L9"/>
<feature type="region of interest" description="Disordered" evidence="1">
    <location>
        <begin position="1"/>
        <end position="31"/>
    </location>
</feature>
<accession>A0A9W7J1L9</accession>
<protein>
    <submittedName>
        <fullName evidence="2">Euonymus lectin S3</fullName>
    </submittedName>
</protein>
<evidence type="ECO:0000313" key="3">
    <source>
        <dbReference type="Proteomes" id="UP001165190"/>
    </source>
</evidence>
<dbReference type="PANTHER" id="PTHR31257:SF2">
    <property type="entry name" value="RICIN B-LIKE LECTIN EULS3"/>
    <property type="match status" value="1"/>
</dbReference>
<evidence type="ECO:0000313" key="2">
    <source>
        <dbReference type="EMBL" id="GMJ03779.1"/>
    </source>
</evidence>
<dbReference type="Proteomes" id="UP001165190">
    <property type="component" value="Unassembled WGS sequence"/>
</dbReference>
<organism evidence="2 3">
    <name type="scientific">Hibiscus trionum</name>
    <name type="common">Flower of an hour</name>
    <dbReference type="NCBI Taxonomy" id="183268"/>
    <lineage>
        <taxon>Eukaryota</taxon>
        <taxon>Viridiplantae</taxon>
        <taxon>Streptophyta</taxon>
        <taxon>Embryophyta</taxon>
        <taxon>Tracheophyta</taxon>
        <taxon>Spermatophyta</taxon>
        <taxon>Magnoliopsida</taxon>
        <taxon>eudicotyledons</taxon>
        <taxon>Gunneridae</taxon>
        <taxon>Pentapetalae</taxon>
        <taxon>rosids</taxon>
        <taxon>malvids</taxon>
        <taxon>Malvales</taxon>
        <taxon>Malvaceae</taxon>
        <taxon>Malvoideae</taxon>
        <taxon>Hibiscus</taxon>
    </lineage>
</organism>